<dbReference type="EMBL" id="CM042051">
    <property type="protein sequence ID" value="KAI3727755.1"/>
    <property type="molecule type" value="Genomic_DNA"/>
</dbReference>
<comment type="caution">
    <text evidence="1">The sequence shown here is derived from an EMBL/GenBank/DDBJ whole genome shotgun (WGS) entry which is preliminary data.</text>
</comment>
<accession>A0ACB9C0L1</accession>
<gene>
    <name evidence="1" type="ORF">L6452_16375</name>
</gene>
<protein>
    <submittedName>
        <fullName evidence="1">Uncharacterized protein</fullName>
    </submittedName>
</protein>
<keyword evidence="2" id="KW-1185">Reference proteome</keyword>
<reference evidence="1 2" key="2">
    <citation type="journal article" date="2022" name="Mol. Ecol. Resour.">
        <title>The genomes of chicory, endive, great burdock and yacon provide insights into Asteraceae paleo-polyploidization history and plant inulin production.</title>
        <authorList>
            <person name="Fan W."/>
            <person name="Wang S."/>
            <person name="Wang H."/>
            <person name="Wang A."/>
            <person name="Jiang F."/>
            <person name="Liu H."/>
            <person name="Zhao H."/>
            <person name="Xu D."/>
            <person name="Zhang Y."/>
        </authorList>
    </citation>
    <scope>NUCLEOTIDE SEQUENCE [LARGE SCALE GENOMIC DNA]</scope>
    <source>
        <strain evidence="2">cv. Niubang</strain>
        <tissue evidence="1">Leaf</tissue>
    </source>
</reference>
<reference evidence="2" key="1">
    <citation type="journal article" date="2022" name="Mol. Ecol. Resour.">
        <title>The genomes of chicory, endive, great burdock and yacon provide insights into Asteraceae palaeo-polyploidization history and plant inulin production.</title>
        <authorList>
            <person name="Fan W."/>
            <person name="Wang S."/>
            <person name="Wang H."/>
            <person name="Wang A."/>
            <person name="Jiang F."/>
            <person name="Liu H."/>
            <person name="Zhao H."/>
            <person name="Xu D."/>
            <person name="Zhang Y."/>
        </authorList>
    </citation>
    <scope>NUCLEOTIDE SEQUENCE [LARGE SCALE GENOMIC DNA]</scope>
    <source>
        <strain evidence="2">cv. Niubang</strain>
    </source>
</reference>
<sequence length="1000" mass="113850">MLKPSLHTSKPSPATFLNRTFILVYAIAIFAHFYRHFRNLISSPSLTTTTLFISDLILSFLWVTWQAFFLKPVHREVFLENLRLVVAEETKYPGLDVFVFTADPLKEPPVAVVNTVLSVLAYDYPTEKLSVYVSDDGGSELTLFALMEAAKFAKYWLPYCRKYNVMDRSPQVYFGNDPCLFPETKDIQRMFEKMKATIQNVVDRGTVDQNEVDDNPAFKSFTKWTHEFTRHQHPTVIEIRVSTVLTNAPMFLTLDCDMYSNDPKTPLRTLCFFLDPNVDPKLAFVQFPQRYHSINKNDTYGAEFLLETQVSPLGMDSWGGILFMGTGGFFRRQALLEDASEPQRLWNEPIDESGDVLQLAHRVASCTYEENTKWGQEIGFRYGSLVEDIFTGFRLHCSGWKSVTCNPTRAAFLGNTPRSLHDFLAQMNRWYMGMLQIGLSKFSPMTFGMKFMNPLHALCYSHYLFRPFLSIPVLVYAFLPQLALINSSPIFPKVLDPWFCLYVLLFVGAYGKEFIDYVMAGSGFKKWWNHQRMWLIIGCSSYPSSLFDWSLTSLGMLSSDFNVTNKASNDELSNRYEQGFFEFGVESTLLLAVNIVAVVNLIGFVIGMKQVLMKSGRFEELFMQLFIAGFGVLNSLPVYEGMVLRSDKGRMPTKIVLKSVCVALSEYPALDALICTADPTKEPPIGVVNTALSVLAYDYPTEKRSVYVSDDGGSEVTLYALMEGAKFGKKWIPYCKKHNIVDRSPEVYFGSHDHALFPETDEIKIGFRYGTLAEDTYTSFRLHCEGWKSILCNLKRAAFLGGSPSNLKDSLTQIKRWYLVPEGGIFLYAFLFLGAYGKYFLDFVVFAGGSTQRWWSYQRMWLMWGLSGYPFALLEWSLKSLGISTLGFNVTSKVVDEEESQRYKQGVFEFRVESVMFYPMSVAAVINLLSFVKGVMEVFVNGRLKEFLLQILICGFGMVNSWVIYEGMFVRRDGERMPLKITLASMATAIAICLASSLVF</sequence>
<dbReference type="Proteomes" id="UP001055879">
    <property type="component" value="Linkage Group LG05"/>
</dbReference>
<proteinExistence type="predicted"/>
<organism evidence="1 2">
    <name type="scientific">Arctium lappa</name>
    <name type="common">Greater burdock</name>
    <name type="synonym">Lappa major</name>
    <dbReference type="NCBI Taxonomy" id="4217"/>
    <lineage>
        <taxon>Eukaryota</taxon>
        <taxon>Viridiplantae</taxon>
        <taxon>Streptophyta</taxon>
        <taxon>Embryophyta</taxon>
        <taxon>Tracheophyta</taxon>
        <taxon>Spermatophyta</taxon>
        <taxon>Magnoliopsida</taxon>
        <taxon>eudicotyledons</taxon>
        <taxon>Gunneridae</taxon>
        <taxon>Pentapetalae</taxon>
        <taxon>asterids</taxon>
        <taxon>campanulids</taxon>
        <taxon>Asterales</taxon>
        <taxon>Asteraceae</taxon>
        <taxon>Carduoideae</taxon>
        <taxon>Cardueae</taxon>
        <taxon>Arctiinae</taxon>
        <taxon>Arctium</taxon>
    </lineage>
</organism>
<evidence type="ECO:0000313" key="1">
    <source>
        <dbReference type="EMBL" id="KAI3727755.1"/>
    </source>
</evidence>
<evidence type="ECO:0000313" key="2">
    <source>
        <dbReference type="Proteomes" id="UP001055879"/>
    </source>
</evidence>
<name>A0ACB9C0L1_ARCLA</name>